<proteinExistence type="predicted"/>
<feature type="compositionally biased region" description="Basic and acidic residues" evidence="1">
    <location>
        <begin position="45"/>
        <end position="59"/>
    </location>
</feature>
<sequence>MVMELADKLWPEEMVAKGAKISTNIEREKQPVSSKALGRPQSPGVDRRHGADLGTKMDGDSIVPSMDKEADATNANETGTRAWVRSTDGEISKIVTNENGEIDTPAPTEDDINKINPGMVDLNRQYSRSASLPDNKSFGDYIITRIDEPKCIDTRLQASATELKRDSLVPG</sequence>
<gene>
    <name evidence="2" type="ORF">K458DRAFT_383593</name>
</gene>
<evidence type="ECO:0000256" key="1">
    <source>
        <dbReference type="SAM" id="MobiDB-lite"/>
    </source>
</evidence>
<dbReference type="EMBL" id="MU005571">
    <property type="protein sequence ID" value="KAF2690482.1"/>
    <property type="molecule type" value="Genomic_DNA"/>
</dbReference>
<dbReference type="AlphaFoldDB" id="A0A6G1JIV4"/>
<name>A0A6G1JIV4_9PLEO</name>
<dbReference type="Proteomes" id="UP000799291">
    <property type="component" value="Unassembled WGS sequence"/>
</dbReference>
<evidence type="ECO:0000313" key="3">
    <source>
        <dbReference type="Proteomes" id="UP000799291"/>
    </source>
</evidence>
<organism evidence="2 3">
    <name type="scientific">Lentithecium fluviatile CBS 122367</name>
    <dbReference type="NCBI Taxonomy" id="1168545"/>
    <lineage>
        <taxon>Eukaryota</taxon>
        <taxon>Fungi</taxon>
        <taxon>Dikarya</taxon>
        <taxon>Ascomycota</taxon>
        <taxon>Pezizomycotina</taxon>
        <taxon>Dothideomycetes</taxon>
        <taxon>Pleosporomycetidae</taxon>
        <taxon>Pleosporales</taxon>
        <taxon>Massarineae</taxon>
        <taxon>Lentitheciaceae</taxon>
        <taxon>Lentithecium</taxon>
    </lineage>
</organism>
<reference evidence="2" key="1">
    <citation type="journal article" date="2020" name="Stud. Mycol.">
        <title>101 Dothideomycetes genomes: a test case for predicting lifestyles and emergence of pathogens.</title>
        <authorList>
            <person name="Haridas S."/>
            <person name="Albert R."/>
            <person name="Binder M."/>
            <person name="Bloem J."/>
            <person name="Labutti K."/>
            <person name="Salamov A."/>
            <person name="Andreopoulos B."/>
            <person name="Baker S."/>
            <person name="Barry K."/>
            <person name="Bills G."/>
            <person name="Bluhm B."/>
            <person name="Cannon C."/>
            <person name="Castanera R."/>
            <person name="Culley D."/>
            <person name="Daum C."/>
            <person name="Ezra D."/>
            <person name="Gonzalez J."/>
            <person name="Henrissat B."/>
            <person name="Kuo A."/>
            <person name="Liang C."/>
            <person name="Lipzen A."/>
            <person name="Lutzoni F."/>
            <person name="Magnuson J."/>
            <person name="Mondo S."/>
            <person name="Nolan M."/>
            <person name="Ohm R."/>
            <person name="Pangilinan J."/>
            <person name="Park H.-J."/>
            <person name="Ramirez L."/>
            <person name="Alfaro M."/>
            <person name="Sun H."/>
            <person name="Tritt A."/>
            <person name="Yoshinaga Y."/>
            <person name="Zwiers L.-H."/>
            <person name="Turgeon B."/>
            <person name="Goodwin S."/>
            <person name="Spatafora J."/>
            <person name="Crous P."/>
            <person name="Grigoriev I."/>
        </authorList>
    </citation>
    <scope>NUCLEOTIDE SEQUENCE</scope>
    <source>
        <strain evidence="2">CBS 122367</strain>
    </source>
</reference>
<feature type="region of interest" description="Disordered" evidence="1">
    <location>
        <begin position="21"/>
        <end position="79"/>
    </location>
</feature>
<evidence type="ECO:0000313" key="2">
    <source>
        <dbReference type="EMBL" id="KAF2690482.1"/>
    </source>
</evidence>
<keyword evidence="3" id="KW-1185">Reference proteome</keyword>
<accession>A0A6G1JIV4</accession>
<protein>
    <submittedName>
        <fullName evidence="2">Uncharacterized protein</fullName>
    </submittedName>
</protein>